<evidence type="ECO:0008006" key="3">
    <source>
        <dbReference type="Google" id="ProtNLM"/>
    </source>
</evidence>
<dbReference type="Proteomes" id="UP000501130">
    <property type="component" value="Chromosome"/>
</dbReference>
<evidence type="ECO:0000313" key="1">
    <source>
        <dbReference type="EMBL" id="QJR29233.1"/>
    </source>
</evidence>
<dbReference type="EMBL" id="CP053084">
    <property type="protein sequence ID" value="QJR29233.1"/>
    <property type="molecule type" value="Genomic_DNA"/>
</dbReference>
<keyword evidence="2" id="KW-1185">Reference proteome</keyword>
<reference evidence="1 2" key="1">
    <citation type="submission" date="2020-05" db="EMBL/GenBank/DDBJ databases">
        <title>Compete genome of Limnobacter sp. SAORIC-580.</title>
        <authorList>
            <person name="Song J."/>
            <person name="Cho J.-C."/>
        </authorList>
    </citation>
    <scope>NUCLEOTIDE SEQUENCE [LARGE SCALE GENOMIC DNA]</scope>
    <source>
        <strain evidence="1 2">SAORIC-580</strain>
    </source>
</reference>
<protein>
    <recommendedName>
        <fullName evidence="3">EF-hand domain-containing protein</fullName>
    </recommendedName>
</protein>
<dbReference type="RefSeq" id="WP_171098510.1">
    <property type="nucleotide sequence ID" value="NZ_CP053084.1"/>
</dbReference>
<sequence>MVASVNRTQQSQSYTDEINYNDAKRHIQNENGVTKEVFGRYIKAEFGDVTPQGAMALFDEIDANNSGGLREAEFSRWAADSTVGISSVGSSSNTSGAGSSVSTNGVDATFGDYKKLTRVDGGTDSFNNVKSDYLVIVESHGRNASDGVEANELPKVTGAKLVSFGGSHDKYIALYKVTDSNVSITGDGGSGQALFINTDQQVSLKAKRVDPSLGSEKLKGPSKANELVIYAEDEGGKGAKTNGVADRDRFFKSYANGSFGSGDDLIYVIDNQLSANNDKGPNLNGADGVLTFT</sequence>
<evidence type="ECO:0000313" key="2">
    <source>
        <dbReference type="Proteomes" id="UP000501130"/>
    </source>
</evidence>
<accession>A0ABX6N4B0</accession>
<proteinExistence type="predicted"/>
<gene>
    <name evidence="1" type="ORF">HKT17_05675</name>
</gene>
<organism evidence="1 2">
    <name type="scientific">Limnobacter profundi</name>
    <dbReference type="NCBI Taxonomy" id="2732163"/>
    <lineage>
        <taxon>Bacteria</taxon>
        <taxon>Pseudomonadati</taxon>
        <taxon>Pseudomonadota</taxon>
        <taxon>Betaproteobacteria</taxon>
        <taxon>Burkholderiales</taxon>
        <taxon>Burkholderiaceae</taxon>
        <taxon>Limnobacter</taxon>
    </lineage>
</organism>
<name>A0ABX6N4B0_9BURK</name>